<gene>
    <name evidence="2" type="ORF">BRAA09T41265Z</name>
</gene>
<evidence type="ECO:0000256" key="1">
    <source>
        <dbReference type="SAM" id="SignalP"/>
    </source>
</evidence>
<name>A0A3P5YJ16_BRACM</name>
<evidence type="ECO:0000313" key="2">
    <source>
        <dbReference type="EMBL" id="VDC63654.1"/>
    </source>
</evidence>
<protein>
    <recommendedName>
        <fullName evidence="3">Plant thionin family protein</fullName>
    </recommendedName>
</protein>
<organism evidence="2">
    <name type="scientific">Brassica campestris</name>
    <name type="common">Field mustard</name>
    <dbReference type="NCBI Taxonomy" id="3711"/>
    <lineage>
        <taxon>Eukaryota</taxon>
        <taxon>Viridiplantae</taxon>
        <taxon>Streptophyta</taxon>
        <taxon>Embryophyta</taxon>
        <taxon>Tracheophyta</taxon>
        <taxon>Spermatophyta</taxon>
        <taxon>Magnoliopsida</taxon>
        <taxon>eudicotyledons</taxon>
        <taxon>Gunneridae</taxon>
        <taxon>Pentapetalae</taxon>
        <taxon>rosids</taxon>
        <taxon>malvids</taxon>
        <taxon>Brassicales</taxon>
        <taxon>Brassicaceae</taxon>
        <taxon>Brassiceae</taxon>
        <taxon>Brassica</taxon>
    </lineage>
</organism>
<proteinExistence type="predicted"/>
<evidence type="ECO:0008006" key="3">
    <source>
        <dbReference type="Google" id="ProtNLM"/>
    </source>
</evidence>
<accession>A0A3P5YJ16</accession>
<dbReference type="KEGG" id="brp:103842589"/>
<sequence>MAKWSAIVLIMMTVIAIAVTAEAKYDINVWLKCFRKCSQPCKPHDGDCFERCKIQCGGPNPPHGFPRTLHGMTFAEVREKKER</sequence>
<keyword evidence="1" id="KW-0732">Signal</keyword>
<reference evidence="2" key="1">
    <citation type="submission" date="2018-11" db="EMBL/GenBank/DDBJ databases">
        <authorList>
            <consortium name="Genoscope - CEA"/>
            <person name="William W."/>
        </authorList>
    </citation>
    <scope>NUCLEOTIDE SEQUENCE</scope>
</reference>
<dbReference type="EMBL" id="LR031568">
    <property type="protein sequence ID" value="VDC63654.1"/>
    <property type="molecule type" value="Genomic_DNA"/>
</dbReference>
<dbReference type="AlphaFoldDB" id="A0A3P5YJ16"/>
<feature type="signal peptide" evidence="1">
    <location>
        <begin position="1"/>
        <end position="23"/>
    </location>
</feature>
<feature type="chain" id="PRO_5018029264" description="Plant thionin family protein" evidence="1">
    <location>
        <begin position="24"/>
        <end position="83"/>
    </location>
</feature>
<dbReference type="OrthoDB" id="1113555at2759"/>